<feature type="active site" description="Proton donor/acceptor" evidence="7">
    <location>
        <position position="203"/>
    </location>
</feature>
<evidence type="ECO:0000256" key="4">
    <source>
        <dbReference type="ARBA" id="ARBA00022801"/>
    </source>
</evidence>
<keyword evidence="10" id="KW-1185">Reference proteome</keyword>
<dbReference type="PANTHER" id="PTHR11705:SF143">
    <property type="entry name" value="SLL0236 PROTEIN"/>
    <property type="match status" value="1"/>
</dbReference>
<dbReference type="EMBL" id="JAFIRA010000007">
    <property type="protein sequence ID" value="MCJ2542164.1"/>
    <property type="molecule type" value="Genomic_DNA"/>
</dbReference>
<name>A0ABT0C8S0_THEVL</name>
<dbReference type="Gene3D" id="3.40.630.10">
    <property type="entry name" value="Zn peptidases"/>
    <property type="match status" value="1"/>
</dbReference>
<comment type="similarity">
    <text evidence="2 7">Belongs to the peptidase M14 family.</text>
</comment>
<evidence type="ECO:0000256" key="6">
    <source>
        <dbReference type="ARBA" id="ARBA00023049"/>
    </source>
</evidence>
<evidence type="ECO:0000256" key="1">
    <source>
        <dbReference type="ARBA" id="ARBA00001947"/>
    </source>
</evidence>
<keyword evidence="6" id="KW-0482">Metalloprotease</keyword>
<comment type="cofactor">
    <cofactor evidence="1">
        <name>Zn(2+)</name>
        <dbReference type="ChEBI" id="CHEBI:29105"/>
    </cofactor>
</comment>
<keyword evidence="5" id="KW-0862">Zinc</keyword>
<protein>
    <submittedName>
        <fullName evidence="9">DUF2817 domain-containing protein</fullName>
    </submittedName>
</protein>
<sequence length="246" mass="26858">MPQDLSVSAQRIQQQVLGYSVQGRPIHLWQLTQGIPSVLLVAGVHGNEVEGYDLIERYVHSELWGSLAGRATVWVIPRLNPDGCAVGQRLNANGVDLNRNMPTQDWIPNPLEARYPPGSAPGSEPETQALLACLEHIQPQFILSAHSCENHPCVNYNGPALELARVMAAHNGLPVTDDIGYPTPGSLGTWAGWERGIPTLTLELLRGTPLNQVWQEQVQALQALLEYLSVADRGSTPTINKMGQET</sequence>
<dbReference type="PANTHER" id="PTHR11705">
    <property type="entry name" value="PROTEASE FAMILY M14 CARBOXYPEPTIDASE A,B"/>
    <property type="match status" value="1"/>
</dbReference>
<comment type="caution">
    <text evidence="9">The sequence shown here is derived from an EMBL/GenBank/DDBJ whole genome shotgun (WGS) entry which is preliminary data.</text>
</comment>
<dbReference type="SMART" id="SM00631">
    <property type="entry name" value="Zn_pept"/>
    <property type="match status" value="1"/>
</dbReference>
<evidence type="ECO:0000313" key="9">
    <source>
        <dbReference type="EMBL" id="MCJ2542164.1"/>
    </source>
</evidence>
<feature type="domain" description="Peptidase M14" evidence="8">
    <location>
        <begin position="1"/>
        <end position="228"/>
    </location>
</feature>
<dbReference type="Proteomes" id="UP000830835">
    <property type="component" value="Unassembled WGS sequence"/>
</dbReference>
<keyword evidence="4" id="KW-0378">Hydrolase</keyword>
<dbReference type="PRINTS" id="PR00765">
    <property type="entry name" value="CRBOXYPTASEA"/>
</dbReference>
<proteinExistence type="inferred from homology"/>
<gene>
    <name evidence="9" type="ORF">JX360_04465</name>
</gene>
<dbReference type="InterPro" id="IPR000834">
    <property type="entry name" value="Peptidase_M14"/>
</dbReference>
<reference evidence="9" key="1">
    <citation type="submission" date="2021-02" db="EMBL/GenBank/DDBJ databases">
        <title>The CRISPR/cas machinery reduction and long-range gene transfer in the hot spring cyanobacterium Synechococcus.</title>
        <authorList>
            <person name="Dvorak P."/>
            <person name="Jahodarova E."/>
            <person name="Hasler P."/>
            <person name="Poulickova A."/>
        </authorList>
    </citation>
    <scope>NUCLEOTIDE SEQUENCE</scope>
    <source>
        <strain evidence="9">Rupite</strain>
    </source>
</reference>
<evidence type="ECO:0000256" key="2">
    <source>
        <dbReference type="ARBA" id="ARBA00005988"/>
    </source>
</evidence>
<dbReference type="RefSeq" id="WP_244349395.1">
    <property type="nucleotide sequence ID" value="NZ_JAFIRA010000007.1"/>
</dbReference>
<evidence type="ECO:0000259" key="8">
    <source>
        <dbReference type="PROSITE" id="PS52035"/>
    </source>
</evidence>
<evidence type="ECO:0000256" key="5">
    <source>
        <dbReference type="ARBA" id="ARBA00022833"/>
    </source>
</evidence>
<accession>A0ABT0C8S0</accession>
<dbReference type="Pfam" id="PF00246">
    <property type="entry name" value="Peptidase_M14"/>
    <property type="match status" value="1"/>
</dbReference>
<dbReference type="SUPFAM" id="SSF53187">
    <property type="entry name" value="Zn-dependent exopeptidases"/>
    <property type="match status" value="1"/>
</dbReference>
<organism evidence="9 10">
    <name type="scientific">Thermostichus vulcanus str. 'Rupite'</name>
    <dbReference type="NCBI Taxonomy" id="2813851"/>
    <lineage>
        <taxon>Bacteria</taxon>
        <taxon>Bacillati</taxon>
        <taxon>Cyanobacteriota</taxon>
        <taxon>Cyanophyceae</taxon>
        <taxon>Thermostichales</taxon>
        <taxon>Thermostichaceae</taxon>
        <taxon>Thermostichus</taxon>
    </lineage>
</organism>
<keyword evidence="3" id="KW-0645">Protease</keyword>
<evidence type="ECO:0000256" key="7">
    <source>
        <dbReference type="PROSITE-ProRule" id="PRU01379"/>
    </source>
</evidence>
<evidence type="ECO:0000313" key="10">
    <source>
        <dbReference type="Proteomes" id="UP000830835"/>
    </source>
</evidence>
<evidence type="ECO:0000256" key="3">
    <source>
        <dbReference type="ARBA" id="ARBA00022670"/>
    </source>
</evidence>
<dbReference type="PROSITE" id="PS52035">
    <property type="entry name" value="PEPTIDASE_M14"/>
    <property type="match status" value="1"/>
</dbReference>